<feature type="transmembrane region" description="Helical" evidence="1">
    <location>
        <begin position="12"/>
        <end position="34"/>
    </location>
</feature>
<evidence type="ECO:0000313" key="3">
    <source>
        <dbReference type="Proteomes" id="UP000224317"/>
    </source>
</evidence>
<protein>
    <submittedName>
        <fullName evidence="2">Uncharacterized protein</fullName>
    </submittedName>
</protein>
<evidence type="ECO:0000313" key="2">
    <source>
        <dbReference type="EMBL" id="PHU40511.1"/>
    </source>
</evidence>
<name>A0A2G3EBR5_9FIRM</name>
<keyword evidence="1" id="KW-0472">Membrane</keyword>
<reference evidence="2" key="1">
    <citation type="submission" date="2017-10" db="EMBL/GenBank/DDBJ databases">
        <title>Resolving the taxonomy of Roseburia spp., Eubacterium rectale and Agathobacter spp. through phylogenomic analysis.</title>
        <authorList>
            <person name="Sheridan P.O."/>
            <person name="Walker A.W."/>
            <person name="Duncan S.H."/>
            <person name="Scott K.P."/>
            <person name="Toole P.W.O."/>
            <person name="Luis P."/>
            <person name="Flint H.J."/>
        </authorList>
    </citation>
    <scope>NUCLEOTIDE SEQUENCE [LARGE SCALE GENOMIC DNA]</scope>
    <source>
        <strain evidence="2">JK10</strain>
    </source>
</reference>
<comment type="caution">
    <text evidence="2">The sequence shown here is derived from an EMBL/GenBank/DDBJ whole genome shotgun (WGS) entry which is preliminary data.</text>
</comment>
<dbReference type="RefSeq" id="WP_099413085.1">
    <property type="nucleotide sequence ID" value="NZ_PDYH01000018.1"/>
</dbReference>
<dbReference type="Proteomes" id="UP000224317">
    <property type="component" value="Unassembled WGS sequence"/>
</dbReference>
<feature type="transmembrane region" description="Helical" evidence="1">
    <location>
        <begin position="115"/>
        <end position="136"/>
    </location>
</feature>
<feature type="transmembrane region" description="Helical" evidence="1">
    <location>
        <begin position="54"/>
        <end position="74"/>
    </location>
</feature>
<dbReference type="AlphaFoldDB" id="A0A2G3EBR5"/>
<organism evidence="2 3">
    <name type="scientific">Pseudobutyrivibrio ruminis</name>
    <dbReference type="NCBI Taxonomy" id="46206"/>
    <lineage>
        <taxon>Bacteria</taxon>
        <taxon>Bacillati</taxon>
        <taxon>Bacillota</taxon>
        <taxon>Clostridia</taxon>
        <taxon>Lachnospirales</taxon>
        <taxon>Lachnospiraceae</taxon>
        <taxon>Pseudobutyrivibrio</taxon>
    </lineage>
</organism>
<keyword evidence="1" id="KW-0812">Transmembrane</keyword>
<gene>
    <name evidence="2" type="ORF">CSX00_05595</name>
</gene>
<evidence type="ECO:0000256" key="1">
    <source>
        <dbReference type="SAM" id="Phobius"/>
    </source>
</evidence>
<keyword evidence="1" id="KW-1133">Transmembrane helix</keyword>
<keyword evidence="3" id="KW-1185">Reference proteome</keyword>
<accession>A0A2G3EBR5</accession>
<proteinExistence type="predicted"/>
<sequence length="367" mass="42238">MSDKNKIVVRAYKGIILAIISLICLVILTALVLLGGAFDFEAFEFSYEDLNIAYAFYIAAGAFFILIIVGIGLYSSSKNDPVWDDLITIDTDSVEDKKLFITEIARKNNIVLPKLFIGMLLPIIPFIIFSALQNALEDYEFKMPEPEIEVEEVAEDTIDTEELDEKLELADYHEVAVDDVEDSESTYDPLEYTNIEDEKIKELMTEMESIAEDNGYLALTCGYNDEAEEYDILFDSDYDYNSKDWSGNHLYVRTDSYGNVIWCSYDFYFNEELSDSSNLVDAKKYIADMSKLLELFYEAGLIKDKEYFEETEIEDSVVADIRKDEKGWIKKKINSEMSVVYEITSDSEYEDGKDCFEVHIYYESSKK</sequence>
<dbReference type="EMBL" id="PDYH01000018">
    <property type="protein sequence ID" value="PHU40511.1"/>
    <property type="molecule type" value="Genomic_DNA"/>
</dbReference>